<feature type="region of interest" description="Disordered" evidence="2">
    <location>
        <begin position="1"/>
        <end position="40"/>
    </location>
</feature>
<dbReference type="Proteomes" id="UP000038045">
    <property type="component" value="Unplaced"/>
</dbReference>
<accession>A0A0N4ZV08</accession>
<evidence type="ECO:0000256" key="2">
    <source>
        <dbReference type="SAM" id="MobiDB-lite"/>
    </source>
</evidence>
<dbReference type="AlphaFoldDB" id="A0A0N4ZV08"/>
<protein>
    <submittedName>
        <fullName evidence="4">TACC_C domain-containing protein</fullName>
    </submittedName>
</protein>
<feature type="compositionally biased region" description="Polar residues" evidence="2">
    <location>
        <begin position="1"/>
        <end position="30"/>
    </location>
</feature>
<keyword evidence="1" id="KW-0175">Coiled coil</keyword>
<feature type="region of interest" description="Disordered" evidence="2">
    <location>
        <begin position="57"/>
        <end position="84"/>
    </location>
</feature>
<evidence type="ECO:0000313" key="4">
    <source>
        <dbReference type="WBParaSite" id="PTRK_0001241900.1"/>
    </source>
</evidence>
<sequence length="357" mass="40634">MAPNPTINIRSASTSRNGNNSRIPISQTPTRVKKNNVKSDEDLSKTKVVTKKNIFGSTGSLNKKSTSQERLNQNRLGSSKNTISDDSLNRIHITKRNVIKAQPLKASTDNISLGSAERLESLNDASSFNKIHITKRNVIKAQPLKASTDNISLGSAERLESLNDASSFKPFNLSKQENDQRAEKLCILMNKITEEEQMETPNLELINQLKGQCNYIIFKGSVTEKWILYFKTLGTEFKKEEELIDSEVAELEKGFESITIKINEFNEKMILKDQYKEKLEQTSVIIENTKAKFKIEKKDFEKATEEVFNHFNDGMNKCIYNKCNEINNSIKKSNDEFINSSKETCNKIEKLINEFTL</sequence>
<keyword evidence="3" id="KW-1185">Reference proteome</keyword>
<proteinExistence type="predicted"/>
<dbReference type="WBParaSite" id="PTRK_0001241900.1">
    <property type="protein sequence ID" value="PTRK_0001241900.1"/>
    <property type="gene ID" value="PTRK_0001241900"/>
</dbReference>
<feature type="coiled-coil region" evidence="1">
    <location>
        <begin position="272"/>
        <end position="306"/>
    </location>
</feature>
<name>A0A0N4ZV08_PARTI</name>
<reference evidence="4" key="1">
    <citation type="submission" date="2017-02" db="UniProtKB">
        <authorList>
            <consortium name="WormBaseParasite"/>
        </authorList>
    </citation>
    <scope>IDENTIFICATION</scope>
</reference>
<evidence type="ECO:0000256" key="1">
    <source>
        <dbReference type="SAM" id="Coils"/>
    </source>
</evidence>
<evidence type="ECO:0000313" key="3">
    <source>
        <dbReference type="Proteomes" id="UP000038045"/>
    </source>
</evidence>
<organism evidence="3 4">
    <name type="scientific">Parastrongyloides trichosuri</name>
    <name type="common">Possum-specific nematode worm</name>
    <dbReference type="NCBI Taxonomy" id="131310"/>
    <lineage>
        <taxon>Eukaryota</taxon>
        <taxon>Metazoa</taxon>
        <taxon>Ecdysozoa</taxon>
        <taxon>Nematoda</taxon>
        <taxon>Chromadorea</taxon>
        <taxon>Rhabditida</taxon>
        <taxon>Tylenchina</taxon>
        <taxon>Panagrolaimomorpha</taxon>
        <taxon>Strongyloidoidea</taxon>
        <taxon>Strongyloididae</taxon>
        <taxon>Parastrongyloides</taxon>
    </lineage>
</organism>